<dbReference type="KEGG" id="rdi:CMV14_08425"/>
<evidence type="ECO:0000256" key="1">
    <source>
        <dbReference type="SAM" id="SignalP"/>
    </source>
</evidence>
<keyword evidence="3" id="KW-1185">Reference proteome</keyword>
<reference evidence="2 3" key="1">
    <citation type="submission" date="2017-09" db="EMBL/GenBank/DDBJ databases">
        <title>The Catabolism of 3,6-Dichlorosalicylic acid is Initiated by the Cytochrome P450 Monooxygenase DsmABC in Rhizorhabdus dicambivorans Ndbn-20.</title>
        <authorList>
            <person name="Na L."/>
        </authorList>
    </citation>
    <scope>NUCLEOTIDE SEQUENCE [LARGE SCALE GENOMIC DNA]</scope>
    <source>
        <strain evidence="2 3">Ndbn-20m</strain>
    </source>
</reference>
<dbReference type="CDD" id="cd16018">
    <property type="entry name" value="Enpp"/>
    <property type="match status" value="1"/>
</dbReference>
<dbReference type="PANTHER" id="PTHR10151:SF120">
    <property type="entry name" value="BIS(5'-ADENOSYL)-TRIPHOSPHATASE"/>
    <property type="match status" value="1"/>
</dbReference>
<dbReference type="AlphaFoldDB" id="A0A2A4FU53"/>
<gene>
    <name evidence="2" type="ORF">COO09_16285</name>
</gene>
<name>A0A2A4FU53_9SPHN</name>
<sequence>MRAALFIAAALWASCASARPVLMISIDGLRPADVIEAEQRGLRIPHLRRFVAEGAYASGVRGVLPTVTYPSHVTLVTGASPAKHGVVSNTTFDPMQINYGGWYWYATDIRVPTLWAAVTEAGKTAASLHWPVSVAASGVTWNIPQIWRSGHADDAKLVTALSTAGLVAELERATGEPYAAGIDESVESDERRGRFAAKLIALHKPDFMTAYLTSLDHEQHAHGPGSPEAHAALERIDAVIGGLVAAELAAHPDAAIAIVSDHGFEAIGRETNFFRAFMDAGLIRLDAKGAVTGWDAMPWPSGGSAAIVLARPDDKALAARVADLLAAMQADPANGIAAVADRAGIARMGGNPEASFFVNMVPDAAVAGAFGGATAPLHAVPKYMGTHGYFPEVGNLRATFMIMGQGLPKGRALGEIDMRAIAPTIAAMAGVRLTKAEVPPVAEIAATR</sequence>
<dbReference type="Pfam" id="PF01663">
    <property type="entry name" value="Phosphodiest"/>
    <property type="match status" value="1"/>
</dbReference>
<protein>
    <submittedName>
        <fullName evidence="2">Alkaline phosphatase family protein</fullName>
    </submittedName>
</protein>
<keyword evidence="1" id="KW-0732">Signal</keyword>
<feature type="chain" id="PRO_5011997411" evidence="1">
    <location>
        <begin position="19"/>
        <end position="448"/>
    </location>
</feature>
<dbReference type="GO" id="GO:0016787">
    <property type="term" value="F:hydrolase activity"/>
    <property type="evidence" value="ECO:0007669"/>
    <property type="project" value="UniProtKB-ARBA"/>
</dbReference>
<evidence type="ECO:0000313" key="3">
    <source>
        <dbReference type="Proteomes" id="UP000218934"/>
    </source>
</evidence>
<dbReference type="SUPFAM" id="SSF53649">
    <property type="entry name" value="Alkaline phosphatase-like"/>
    <property type="match status" value="1"/>
</dbReference>
<dbReference type="RefSeq" id="WP_066968512.1">
    <property type="nucleotide sequence ID" value="NZ_CP023449.1"/>
</dbReference>
<dbReference type="PANTHER" id="PTHR10151">
    <property type="entry name" value="ECTONUCLEOTIDE PYROPHOSPHATASE/PHOSPHODIESTERASE"/>
    <property type="match status" value="1"/>
</dbReference>
<organism evidence="2 3">
    <name type="scientific">Rhizorhabdus dicambivorans</name>
    <dbReference type="NCBI Taxonomy" id="1850238"/>
    <lineage>
        <taxon>Bacteria</taxon>
        <taxon>Pseudomonadati</taxon>
        <taxon>Pseudomonadota</taxon>
        <taxon>Alphaproteobacteria</taxon>
        <taxon>Sphingomonadales</taxon>
        <taxon>Sphingomonadaceae</taxon>
        <taxon>Rhizorhabdus</taxon>
    </lineage>
</organism>
<proteinExistence type="predicted"/>
<dbReference type="InterPro" id="IPR002591">
    <property type="entry name" value="Phosphodiest/P_Trfase"/>
</dbReference>
<accession>A0A2A4FU53</accession>
<dbReference type="Gene3D" id="3.40.720.10">
    <property type="entry name" value="Alkaline Phosphatase, subunit A"/>
    <property type="match status" value="1"/>
</dbReference>
<evidence type="ECO:0000313" key="2">
    <source>
        <dbReference type="EMBL" id="PCE41234.1"/>
    </source>
</evidence>
<dbReference type="EMBL" id="NWUF01000017">
    <property type="protein sequence ID" value="PCE41234.1"/>
    <property type="molecule type" value="Genomic_DNA"/>
</dbReference>
<dbReference type="OrthoDB" id="9771966at2"/>
<dbReference type="PROSITE" id="PS51257">
    <property type="entry name" value="PROKAR_LIPOPROTEIN"/>
    <property type="match status" value="1"/>
</dbReference>
<comment type="caution">
    <text evidence="2">The sequence shown here is derived from an EMBL/GenBank/DDBJ whole genome shotgun (WGS) entry which is preliminary data.</text>
</comment>
<dbReference type="Proteomes" id="UP000218934">
    <property type="component" value="Unassembled WGS sequence"/>
</dbReference>
<feature type="signal peptide" evidence="1">
    <location>
        <begin position="1"/>
        <end position="18"/>
    </location>
</feature>
<dbReference type="InterPro" id="IPR017850">
    <property type="entry name" value="Alkaline_phosphatase_core_sf"/>
</dbReference>